<dbReference type="InterPro" id="IPR046228">
    <property type="entry name" value="DUF6261"/>
</dbReference>
<keyword evidence="2" id="KW-1185">Reference proteome</keyword>
<dbReference type="OrthoDB" id="1115936at2"/>
<reference evidence="1 2" key="1">
    <citation type="submission" date="2016-09" db="EMBL/GenBank/DDBJ databases">
        <authorList>
            <person name="Capua I."/>
            <person name="De Benedictis P."/>
            <person name="Joannis T."/>
            <person name="Lombin L.H."/>
            <person name="Cattoli G."/>
        </authorList>
    </citation>
    <scope>NUCLEOTIDE SEQUENCE [LARGE SCALE GENOMIC DNA]</scope>
    <source>
        <strain evidence="1 2">A7P-90m</strain>
    </source>
</reference>
<dbReference type="AlphaFoldDB" id="A0A1G6U4S8"/>
<dbReference type="EMBL" id="FMYP01000153">
    <property type="protein sequence ID" value="SDD36224.1"/>
    <property type="molecule type" value="Genomic_DNA"/>
</dbReference>
<evidence type="ECO:0000313" key="2">
    <source>
        <dbReference type="Proteomes" id="UP000199452"/>
    </source>
</evidence>
<sequence>MIIKTTYIKRMRTGETQTIATRVIKCLKPFDLPTLMLHDLNSRLESSTNLLSQVLVKYQHTDKTKALKLADEVRDDSFMAFRKSLASVALRRDPEKAARANRLLDLIRQHGWDIHKMNYADESSHLTDLLQTIANSPEFSDDIAFVKHNDHLEELKLGQDQFETILLDRSQVTANELEANGGDAAKQVKEDCMMLFQAIDSLYAISKKPEYLQMANQINEIVDAQIQVIRARITRNSDKEEDEVKE</sequence>
<organism evidence="1 2">
    <name type="scientific">Williamwhitmania taraxaci</name>
    <dbReference type="NCBI Taxonomy" id="1640674"/>
    <lineage>
        <taxon>Bacteria</taxon>
        <taxon>Pseudomonadati</taxon>
        <taxon>Bacteroidota</taxon>
        <taxon>Bacteroidia</taxon>
        <taxon>Bacteroidales</taxon>
        <taxon>Williamwhitmaniaceae</taxon>
        <taxon>Williamwhitmania</taxon>
    </lineage>
</organism>
<dbReference type="Proteomes" id="UP000199452">
    <property type="component" value="Unassembled WGS sequence"/>
</dbReference>
<evidence type="ECO:0000313" key="1">
    <source>
        <dbReference type="EMBL" id="SDD36224.1"/>
    </source>
</evidence>
<dbReference type="Pfam" id="PF19775">
    <property type="entry name" value="DUF6261"/>
    <property type="match status" value="1"/>
</dbReference>
<accession>A0A1G6U4S8</accession>
<dbReference type="STRING" id="1640674.SAMN05216323_11531"/>
<gene>
    <name evidence="1" type="ORF">SAMN05216323_11531</name>
</gene>
<name>A0A1G6U4S8_9BACT</name>
<dbReference type="RefSeq" id="WP_092441093.1">
    <property type="nucleotide sequence ID" value="NZ_FMYP01000153.1"/>
</dbReference>
<proteinExistence type="predicted"/>
<protein>
    <submittedName>
        <fullName evidence="1">Uncharacterized protein</fullName>
    </submittedName>
</protein>